<name>A0AAX4L169_9CREN</name>
<evidence type="ECO:0000256" key="1">
    <source>
        <dbReference type="PROSITE-ProRule" id="PRU00529"/>
    </source>
</evidence>
<accession>A0AAX4L169</accession>
<dbReference type="SUPFAM" id="SSF143437">
    <property type="entry name" value="THUMP domain-like"/>
    <property type="match status" value="1"/>
</dbReference>
<proteinExistence type="predicted"/>
<dbReference type="AlphaFoldDB" id="A0AAX4L169"/>
<dbReference type="InterPro" id="IPR040183">
    <property type="entry name" value="THUMPD1-like"/>
</dbReference>
<reference evidence="3 4" key="1">
    <citation type="submission" date="2024-02" db="EMBL/GenBank/DDBJ databases">
        <title>STSV induces naive adaptation in Sulfolobus.</title>
        <authorList>
            <person name="Xiang X."/>
            <person name="Song M."/>
        </authorList>
    </citation>
    <scope>NUCLEOTIDE SEQUENCE [LARGE SCALE GENOMIC DNA]</scope>
    <source>
        <strain evidence="3 4">RT2</strain>
    </source>
</reference>
<dbReference type="InterPro" id="IPR004114">
    <property type="entry name" value="THUMP_dom"/>
</dbReference>
<evidence type="ECO:0000313" key="4">
    <source>
        <dbReference type="Proteomes" id="UP001432202"/>
    </source>
</evidence>
<keyword evidence="1" id="KW-0694">RNA-binding</keyword>
<keyword evidence="4" id="KW-1185">Reference proteome</keyword>
<organism evidence="3 4">
    <name type="scientific">Sulfolobus tengchongensis</name>
    <dbReference type="NCBI Taxonomy" id="207809"/>
    <lineage>
        <taxon>Archaea</taxon>
        <taxon>Thermoproteota</taxon>
        <taxon>Thermoprotei</taxon>
        <taxon>Sulfolobales</taxon>
        <taxon>Sulfolobaceae</taxon>
        <taxon>Sulfolobus</taxon>
    </lineage>
</organism>
<dbReference type="Proteomes" id="UP001432202">
    <property type="component" value="Chromosome"/>
</dbReference>
<sequence length="171" mass="19278">MWQGPKALVTTKPGKSEKCVNEILNKILLKDVDAKVVEYVKNVLVIYSNLDPLIIYGMLFSSPPSCAEKIYPFQLIINTSDEREIILNSVVFARQKLKDFKKFYVKCYNRGIKVNCKEIEIGVGIGLKDLASVDFKDPEVIVHINVLNSLAGVSILKKGQEKFRTTLSNKI</sequence>
<dbReference type="RefSeq" id="WP_338601441.1">
    <property type="nucleotide sequence ID" value="NZ_CP146016.1"/>
</dbReference>
<dbReference type="GO" id="GO:0003723">
    <property type="term" value="F:RNA binding"/>
    <property type="evidence" value="ECO:0007669"/>
    <property type="project" value="UniProtKB-UniRule"/>
</dbReference>
<dbReference type="PROSITE" id="PS51165">
    <property type="entry name" value="THUMP"/>
    <property type="match status" value="1"/>
</dbReference>
<feature type="domain" description="THUMP" evidence="2">
    <location>
        <begin position="53"/>
        <end position="157"/>
    </location>
</feature>
<dbReference type="CDD" id="cd11717">
    <property type="entry name" value="THUMP_THUMPD1_like"/>
    <property type="match status" value="1"/>
</dbReference>
<evidence type="ECO:0000313" key="3">
    <source>
        <dbReference type="EMBL" id="WWQ60532.1"/>
    </source>
</evidence>
<dbReference type="SMART" id="SM00981">
    <property type="entry name" value="THUMP"/>
    <property type="match status" value="1"/>
</dbReference>
<dbReference type="GO" id="GO:0006400">
    <property type="term" value="P:tRNA modification"/>
    <property type="evidence" value="ECO:0007669"/>
    <property type="project" value="InterPro"/>
</dbReference>
<protein>
    <submittedName>
        <fullName evidence="3">THUMP domain-containing protein</fullName>
    </submittedName>
</protein>
<dbReference type="EMBL" id="CP146016">
    <property type="protein sequence ID" value="WWQ60532.1"/>
    <property type="molecule type" value="Genomic_DNA"/>
</dbReference>
<dbReference type="GeneID" id="89335126"/>
<gene>
    <name evidence="3" type="ORF">V6M85_00115</name>
</gene>
<evidence type="ECO:0000259" key="2">
    <source>
        <dbReference type="PROSITE" id="PS51165"/>
    </source>
</evidence>